<keyword evidence="1" id="KW-1133">Transmembrane helix</keyword>
<keyword evidence="3" id="KW-1185">Reference proteome</keyword>
<feature type="transmembrane region" description="Helical" evidence="1">
    <location>
        <begin position="68"/>
        <end position="89"/>
    </location>
</feature>
<dbReference type="AlphaFoldDB" id="A0A2N4UGI9"/>
<comment type="caution">
    <text evidence="2">The sequence shown here is derived from an EMBL/GenBank/DDBJ whole genome shotgun (WGS) entry which is preliminary data.</text>
</comment>
<protein>
    <submittedName>
        <fullName evidence="2">Uncharacterized protein</fullName>
    </submittedName>
</protein>
<proteinExistence type="predicted"/>
<evidence type="ECO:0000313" key="2">
    <source>
        <dbReference type="EMBL" id="PLC54133.1"/>
    </source>
</evidence>
<dbReference type="RefSeq" id="WP_102069570.1">
    <property type="nucleotide sequence ID" value="NZ_PDNV01000005.1"/>
</dbReference>
<accession>A0A2N4UGI9</accession>
<gene>
    <name evidence="2" type="ORF">CR155_08395</name>
</gene>
<dbReference type="Proteomes" id="UP000234328">
    <property type="component" value="Unassembled WGS sequence"/>
</dbReference>
<keyword evidence="1" id="KW-0472">Membrane</keyword>
<evidence type="ECO:0000313" key="3">
    <source>
        <dbReference type="Proteomes" id="UP000234328"/>
    </source>
</evidence>
<organism evidence="2 3">
    <name type="scientific">Pollutimonas nitritireducens</name>
    <dbReference type="NCBI Taxonomy" id="2045209"/>
    <lineage>
        <taxon>Bacteria</taxon>
        <taxon>Pseudomonadati</taxon>
        <taxon>Pseudomonadota</taxon>
        <taxon>Betaproteobacteria</taxon>
        <taxon>Burkholderiales</taxon>
        <taxon>Alcaligenaceae</taxon>
        <taxon>Pollutimonas</taxon>
    </lineage>
</organism>
<reference evidence="2 3" key="1">
    <citation type="submission" date="2017-10" db="EMBL/GenBank/DDBJ databases">
        <title>Two draft genome sequences of Pusillimonas sp. strains isolated from a nitrate- and radionuclide-contaminated groundwater in Russia.</title>
        <authorList>
            <person name="Grouzdev D.S."/>
            <person name="Tourova T.P."/>
            <person name="Goeva M.A."/>
            <person name="Babich T.L."/>
            <person name="Sokolova D.S."/>
            <person name="Abdullin R."/>
            <person name="Poltaraus A.B."/>
            <person name="Toshchakov S.V."/>
            <person name="Nazina T.N."/>
        </authorList>
    </citation>
    <scope>NUCLEOTIDE SEQUENCE [LARGE SCALE GENOMIC DNA]</scope>
    <source>
        <strain evidence="2 3">JR1/69-2-13</strain>
    </source>
</reference>
<evidence type="ECO:0000256" key="1">
    <source>
        <dbReference type="SAM" id="Phobius"/>
    </source>
</evidence>
<name>A0A2N4UGI9_9BURK</name>
<dbReference type="EMBL" id="PDNV01000005">
    <property type="protein sequence ID" value="PLC54133.1"/>
    <property type="molecule type" value="Genomic_DNA"/>
</dbReference>
<keyword evidence="1" id="KW-0812">Transmembrane</keyword>
<sequence>MNIQSLNFSVDINRDGHYSAWELWEILKVVYRLPGNLLVEGLGHIPPIASLLNIDATPANGYGSLDGLLSVTLSLLFWIIVIFGMLTLASPKAEEDDDLLHENTENHAKDKTSFGAGSVLPANTATTRANALLRPATRRHHPVSRPVYAASGKKPKHHPWHHITASLFRHVKP</sequence>
<dbReference type="OrthoDB" id="8688608at2"/>